<dbReference type="Proteomes" id="UP000038010">
    <property type="component" value="Unassembled WGS sequence"/>
</dbReference>
<dbReference type="RefSeq" id="XP_018005990.1">
    <property type="nucleotide sequence ID" value="XM_018146223.1"/>
</dbReference>
<feature type="region of interest" description="Disordered" evidence="1">
    <location>
        <begin position="47"/>
        <end position="68"/>
    </location>
</feature>
<name>A0A0N1HYP7_9EURO</name>
<sequence length="176" mass="19636">MSIASEVKGLRKLYDRAESAREHLDRRIDGLFIQEHTVQPLVRAVKRQHDGDGKQDQPPISGAYGCASTPPGVRSVRNLTEDAQKPNDGPKVVFVDISTGADIDQYLQHANGLRAFFIRKRNSSRPLAVTDALFNAILDGLDAAPQFRDQILFMGKRDPEYNTDTELEMAFLRLSA</sequence>
<organism evidence="2 3">
    <name type="scientific">Cyphellophora attinorum</name>
    <dbReference type="NCBI Taxonomy" id="1664694"/>
    <lineage>
        <taxon>Eukaryota</taxon>
        <taxon>Fungi</taxon>
        <taxon>Dikarya</taxon>
        <taxon>Ascomycota</taxon>
        <taxon>Pezizomycotina</taxon>
        <taxon>Eurotiomycetes</taxon>
        <taxon>Chaetothyriomycetidae</taxon>
        <taxon>Chaetothyriales</taxon>
        <taxon>Cyphellophoraceae</taxon>
        <taxon>Cyphellophora</taxon>
    </lineage>
</organism>
<accession>A0A0N1HYP7</accession>
<evidence type="ECO:0000313" key="3">
    <source>
        <dbReference type="Proteomes" id="UP000038010"/>
    </source>
</evidence>
<evidence type="ECO:0000256" key="1">
    <source>
        <dbReference type="SAM" id="MobiDB-lite"/>
    </source>
</evidence>
<dbReference type="VEuPathDB" id="FungiDB:AB675_596"/>
<comment type="caution">
    <text evidence="2">The sequence shown here is derived from an EMBL/GenBank/DDBJ whole genome shotgun (WGS) entry which is preliminary data.</text>
</comment>
<keyword evidence="3" id="KW-1185">Reference proteome</keyword>
<reference evidence="2 3" key="1">
    <citation type="submission" date="2015-06" db="EMBL/GenBank/DDBJ databases">
        <title>Draft genome of the ant-associated black yeast Phialophora attae CBS 131958.</title>
        <authorList>
            <person name="Moreno L.F."/>
            <person name="Stielow B.J."/>
            <person name="de Hoog S."/>
            <person name="Vicente V.A."/>
            <person name="Weiss V.A."/>
            <person name="de Vries M."/>
            <person name="Cruz L.M."/>
            <person name="Souza E.M."/>
        </authorList>
    </citation>
    <scope>NUCLEOTIDE SEQUENCE [LARGE SCALE GENOMIC DNA]</scope>
    <source>
        <strain evidence="2 3">CBS 131958</strain>
    </source>
</reference>
<dbReference type="EMBL" id="LFJN01000001">
    <property type="protein sequence ID" value="KPI46027.1"/>
    <property type="molecule type" value="Genomic_DNA"/>
</dbReference>
<dbReference type="GeneID" id="28738092"/>
<evidence type="ECO:0000313" key="2">
    <source>
        <dbReference type="EMBL" id="KPI46027.1"/>
    </source>
</evidence>
<gene>
    <name evidence="2" type="ORF">AB675_596</name>
</gene>
<proteinExistence type="predicted"/>
<protein>
    <submittedName>
        <fullName evidence="2">Uncharacterized protein</fullName>
    </submittedName>
</protein>
<dbReference type="AlphaFoldDB" id="A0A0N1HYP7"/>